<dbReference type="Gene3D" id="2.170.130.10">
    <property type="entry name" value="TonB-dependent receptor, plug domain"/>
    <property type="match status" value="1"/>
</dbReference>
<dbReference type="SUPFAM" id="SSF56935">
    <property type="entry name" value="Porins"/>
    <property type="match status" value="1"/>
</dbReference>
<keyword evidence="4 10" id="KW-1134">Transmembrane beta strand</keyword>
<sequence length="721" mass="77178">MLRMTPVALAVSILSAPSWSWSQSAPHSAAADALTLPAVRVSASAERPSDTPAPYAGGQVAQGARLGALGNQSVWDTPFSISSYTSELIVNQQARNLADVMVNDASVRFTTSSGHAYENYRIRGFDVSSSELAIHGMFGLAPMGHAPLESIERVEVLKGPSALFSGMPPGGGVGGVINLVPKRAGDDPLSQVALGYQSAGQWTTGLDLGRRFGENKEWGVRINGALGDGDTELDGQSKKREFLSGAWDYRGQALTASLDAYYSHESFAGGIPAMYWFQSTTPIPAAVDPHKTVFPGASGALESKAVMGRAEYAFNRHLSAFAGVGVMGFEQTGFINGTHARNIAANGNFTAATNGTRSFTDNVALEAGLRARFSTASVDHELTLHATRLEQKSGSATVSATATSNIYQPEKNLVMPAPPGVAPKTSDTSLSSLALIDTLSFMEDRIRMTWGLRHQRIQTNNYHASTGAVTAQYDKSTVSPALALVVKPWGPTVALYANYTEGLSKGDTVSDAQATNRNFVFEPYQTQQKEIGVKWDAGRFAHTLGLFQITKPTMVALGSSDHPTYTDDGEKQVRGLEWNTWGALVRNVRLLGGASYNQGVQTKTAYGRYDGNTAIGVPRWQANLGLEWDASAVPGLTLSGRMTATSGQYLDAANQQRIPGWATLDAGVRYAMDWQGRKTVLRLNVNNLLDRRYWSGSFSDSYAMATLGAPRTVSVSATVDF</sequence>
<evidence type="ECO:0000259" key="13">
    <source>
        <dbReference type="Pfam" id="PF00593"/>
    </source>
</evidence>
<evidence type="ECO:0000313" key="16">
    <source>
        <dbReference type="Proteomes" id="UP001596001"/>
    </source>
</evidence>
<dbReference type="PROSITE" id="PS52016">
    <property type="entry name" value="TONB_DEPENDENT_REC_3"/>
    <property type="match status" value="1"/>
</dbReference>
<feature type="chain" id="PRO_5045967155" evidence="12">
    <location>
        <begin position="21"/>
        <end position="721"/>
    </location>
</feature>
<evidence type="ECO:0000256" key="10">
    <source>
        <dbReference type="PROSITE-ProRule" id="PRU01360"/>
    </source>
</evidence>
<keyword evidence="6 11" id="KW-0798">TonB box</keyword>
<dbReference type="EMBL" id="JBHSHJ010000007">
    <property type="protein sequence ID" value="MFC4789317.1"/>
    <property type="molecule type" value="Genomic_DNA"/>
</dbReference>
<dbReference type="PANTHER" id="PTHR32552:SF82">
    <property type="entry name" value="FCUA PROTEIN"/>
    <property type="match status" value="1"/>
</dbReference>
<feature type="signal peptide" evidence="12">
    <location>
        <begin position="1"/>
        <end position="20"/>
    </location>
</feature>
<evidence type="ECO:0000256" key="4">
    <source>
        <dbReference type="ARBA" id="ARBA00022452"/>
    </source>
</evidence>
<reference evidence="16" key="1">
    <citation type="journal article" date="2019" name="Int. J. Syst. Evol. Microbiol.">
        <title>The Global Catalogue of Microorganisms (GCM) 10K type strain sequencing project: providing services to taxonomists for standard genome sequencing and annotation.</title>
        <authorList>
            <consortium name="The Broad Institute Genomics Platform"/>
            <consortium name="The Broad Institute Genome Sequencing Center for Infectious Disease"/>
            <person name="Wu L."/>
            <person name="Ma J."/>
        </authorList>
    </citation>
    <scope>NUCLEOTIDE SEQUENCE [LARGE SCALE GENOMIC DNA]</scope>
    <source>
        <strain evidence="16">CCUG 49452</strain>
    </source>
</reference>
<keyword evidence="12" id="KW-0732">Signal</keyword>
<comment type="subcellular location">
    <subcellularLocation>
        <location evidence="1 10">Cell outer membrane</location>
        <topology evidence="1 10">Multi-pass membrane protein</topology>
    </subcellularLocation>
</comment>
<keyword evidence="16" id="KW-1185">Reference proteome</keyword>
<accession>A0ABV9QG57</accession>
<evidence type="ECO:0000256" key="5">
    <source>
        <dbReference type="ARBA" id="ARBA00022692"/>
    </source>
</evidence>
<keyword evidence="5 10" id="KW-0812">Transmembrane</keyword>
<dbReference type="InterPro" id="IPR000531">
    <property type="entry name" value="Beta-barrel_TonB"/>
</dbReference>
<dbReference type="Pfam" id="PF07715">
    <property type="entry name" value="Plug"/>
    <property type="match status" value="1"/>
</dbReference>
<dbReference type="Pfam" id="PF00593">
    <property type="entry name" value="TonB_dep_Rec_b-barrel"/>
    <property type="match status" value="1"/>
</dbReference>
<evidence type="ECO:0000256" key="1">
    <source>
        <dbReference type="ARBA" id="ARBA00004571"/>
    </source>
</evidence>
<evidence type="ECO:0000256" key="11">
    <source>
        <dbReference type="RuleBase" id="RU003357"/>
    </source>
</evidence>
<dbReference type="RefSeq" id="WP_382432583.1">
    <property type="nucleotide sequence ID" value="NZ_JBHSHJ010000007.1"/>
</dbReference>
<comment type="caution">
    <text evidence="15">The sequence shown here is derived from an EMBL/GenBank/DDBJ whole genome shotgun (WGS) entry which is preliminary data.</text>
</comment>
<dbReference type="InterPro" id="IPR037066">
    <property type="entry name" value="Plug_dom_sf"/>
</dbReference>
<dbReference type="NCBIfam" id="TIGR01783">
    <property type="entry name" value="TonB-siderophor"/>
    <property type="match status" value="1"/>
</dbReference>
<evidence type="ECO:0000256" key="7">
    <source>
        <dbReference type="ARBA" id="ARBA00023136"/>
    </source>
</evidence>
<keyword evidence="7 10" id="KW-0472">Membrane</keyword>
<evidence type="ECO:0000259" key="14">
    <source>
        <dbReference type="Pfam" id="PF07715"/>
    </source>
</evidence>
<evidence type="ECO:0000256" key="8">
    <source>
        <dbReference type="ARBA" id="ARBA00023170"/>
    </source>
</evidence>
<name>A0ABV9QG57_9BURK</name>
<dbReference type="InterPro" id="IPR039426">
    <property type="entry name" value="TonB-dep_rcpt-like"/>
</dbReference>
<dbReference type="PANTHER" id="PTHR32552">
    <property type="entry name" value="FERRICHROME IRON RECEPTOR-RELATED"/>
    <property type="match status" value="1"/>
</dbReference>
<feature type="domain" description="TonB-dependent receptor-like beta-barrel" evidence="13">
    <location>
        <begin position="347"/>
        <end position="688"/>
    </location>
</feature>
<evidence type="ECO:0000256" key="2">
    <source>
        <dbReference type="ARBA" id="ARBA00009810"/>
    </source>
</evidence>
<evidence type="ECO:0000256" key="12">
    <source>
        <dbReference type="SAM" id="SignalP"/>
    </source>
</evidence>
<evidence type="ECO:0000256" key="6">
    <source>
        <dbReference type="ARBA" id="ARBA00023077"/>
    </source>
</evidence>
<evidence type="ECO:0000256" key="3">
    <source>
        <dbReference type="ARBA" id="ARBA00022448"/>
    </source>
</evidence>
<gene>
    <name evidence="15" type="ORF">ACFO6X_10045</name>
</gene>
<feature type="domain" description="TonB-dependent receptor plug" evidence="14">
    <location>
        <begin position="75"/>
        <end position="173"/>
    </location>
</feature>
<keyword evidence="3 10" id="KW-0813">Transport</keyword>
<keyword evidence="8 15" id="KW-0675">Receptor</keyword>
<organism evidence="15 16">
    <name type="scientific">Giesbergeria sinuosa</name>
    <dbReference type="NCBI Taxonomy" id="80883"/>
    <lineage>
        <taxon>Bacteria</taxon>
        <taxon>Pseudomonadati</taxon>
        <taxon>Pseudomonadota</taxon>
        <taxon>Betaproteobacteria</taxon>
        <taxon>Burkholderiales</taxon>
        <taxon>Comamonadaceae</taxon>
        <taxon>Giesbergeria</taxon>
    </lineage>
</organism>
<protein>
    <submittedName>
        <fullName evidence="15">TonB-dependent receptor</fullName>
    </submittedName>
</protein>
<dbReference type="InterPro" id="IPR012910">
    <property type="entry name" value="Plug_dom"/>
</dbReference>
<dbReference type="CDD" id="cd01347">
    <property type="entry name" value="ligand_gated_channel"/>
    <property type="match status" value="1"/>
</dbReference>
<dbReference type="Gene3D" id="2.40.170.20">
    <property type="entry name" value="TonB-dependent receptor, beta-barrel domain"/>
    <property type="match status" value="1"/>
</dbReference>
<evidence type="ECO:0000313" key="15">
    <source>
        <dbReference type="EMBL" id="MFC4789317.1"/>
    </source>
</evidence>
<comment type="similarity">
    <text evidence="2 10 11">Belongs to the TonB-dependent receptor family.</text>
</comment>
<dbReference type="InterPro" id="IPR010105">
    <property type="entry name" value="TonB_sidphr_rcpt"/>
</dbReference>
<proteinExistence type="inferred from homology"/>
<evidence type="ECO:0000256" key="9">
    <source>
        <dbReference type="ARBA" id="ARBA00023237"/>
    </source>
</evidence>
<keyword evidence="9 10" id="KW-0998">Cell outer membrane</keyword>
<dbReference type="Proteomes" id="UP001596001">
    <property type="component" value="Unassembled WGS sequence"/>
</dbReference>
<dbReference type="InterPro" id="IPR036942">
    <property type="entry name" value="Beta-barrel_TonB_sf"/>
</dbReference>